<reference evidence="2 3" key="1">
    <citation type="submission" date="2019-01" db="EMBL/GenBank/DDBJ databases">
        <title>Genome sequencing of strain 2JSPR-7.</title>
        <authorList>
            <person name="Heo J."/>
            <person name="Kim S.-J."/>
            <person name="Kim J.-S."/>
            <person name="Hong S.-B."/>
            <person name="Kwon S.-W."/>
        </authorList>
    </citation>
    <scope>NUCLEOTIDE SEQUENCE [LARGE SCALE GENOMIC DNA]</scope>
    <source>
        <strain evidence="2 3">2JSPR-7</strain>
    </source>
</reference>
<name>A0A4P6EQA7_9MICO</name>
<gene>
    <name evidence="2" type="ORF">ET495_03415</name>
</gene>
<evidence type="ECO:0000259" key="1">
    <source>
        <dbReference type="Pfam" id="PF20466"/>
    </source>
</evidence>
<dbReference type="Pfam" id="PF20466">
    <property type="entry name" value="MmeI_TRD"/>
    <property type="match status" value="1"/>
</dbReference>
<dbReference type="Proteomes" id="UP000291758">
    <property type="component" value="Chromosome"/>
</dbReference>
<dbReference type="OrthoDB" id="4280289at2"/>
<dbReference type="InterPro" id="IPR046820">
    <property type="entry name" value="MmeI_TRD"/>
</dbReference>
<dbReference type="AlphaFoldDB" id="A0A4P6EQA7"/>
<feature type="domain" description="MmeI-like target recognition" evidence="1">
    <location>
        <begin position="88"/>
        <end position="267"/>
    </location>
</feature>
<sequence length="382" mass="42664">MGLDAMVAGGFTLTRAIQSRSWPAESANLEFSAVWGTRGRVASDVKKISDGVAVARISPLLEPAGAIDWTPVPLAENKGIAFQGTNVRGLGFTIDPAEAADWINADPSNRDVVFPYLGGTDLYGSPTATASRWVIDFNDRSEEQSSRYTLPFQRAVAKVKPERLRNSDQAVREYPWWRFWRPASAMRAALSGLVEVLALVQTSKTQLPIRVPTGQVFSHKLVVFATDDYGHQALLSSSLHQLWAQRYGSSMRLDPVYTPSDVFDTFPRITPTAQLIDLGKLLDTRRTAIIARRNLGVTELYNLVNDPRVKPGDDTDVDEIRTIHSRLDREVIVAYGWSDVELEHGFHAYKQVLKWSVSPVARYELLDRLLSENRRRSLLLAS</sequence>
<protein>
    <recommendedName>
        <fullName evidence="1">MmeI-like target recognition domain-containing protein</fullName>
    </recommendedName>
</protein>
<dbReference type="RefSeq" id="WP_129202606.1">
    <property type="nucleotide sequence ID" value="NZ_CP035495.1"/>
</dbReference>
<proteinExistence type="predicted"/>
<evidence type="ECO:0000313" key="3">
    <source>
        <dbReference type="Proteomes" id="UP000291758"/>
    </source>
</evidence>
<evidence type="ECO:0000313" key="2">
    <source>
        <dbReference type="EMBL" id="QAY62457.1"/>
    </source>
</evidence>
<organism evidence="2 3">
    <name type="scientific">Xylanimonas allomyrinae</name>
    <dbReference type="NCBI Taxonomy" id="2509459"/>
    <lineage>
        <taxon>Bacteria</taxon>
        <taxon>Bacillati</taxon>
        <taxon>Actinomycetota</taxon>
        <taxon>Actinomycetes</taxon>
        <taxon>Micrococcales</taxon>
        <taxon>Promicromonosporaceae</taxon>
        <taxon>Xylanimonas</taxon>
    </lineage>
</organism>
<keyword evidence="3" id="KW-1185">Reference proteome</keyword>
<dbReference type="EMBL" id="CP035495">
    <property type="protein sequence ID" value="QAY62457.1"/>
    <property type="molecule type" value="Genomic_DNA"/>
</dbReference>
<accession>A0A4P6EQA7</accession>
<dbReference type="KEGG" id="xyl:ET495_03415"/>